<reference evidence="4" key="1">
    <citation type="submission" date="2012-12" db="EMBL/GenBank/DDBJ databases">
        <authorList>
            <person name="Hellsten U."/>
            <person name="Grimwood J."/>
            <person name="Chapman J.A."/>
            <person name="Shapiro H."/>
            <person name="Aerts A."/>
            <person name="Otillar R.P."/>
            <person name="Terry A.Y."/>
            <person name="Boore J.L."/>
            <person name="Simakov O."/>
            <person name="Marletaz F."/>
            <person name="Cho S.-J."/>
            <person name="Edsinger-Gonzales E."/>
            <person name="Havlak P."/>
            <person name="Kuo D.-H."/>
            <person name="Larsson T."/>
            <person name="Lv J."/>
            <person name="Arendt D."/>
            <person name="Savage R."/>
            <person name="Osoegawa K."/>
            <person name="de Jong P."/>
            <person name="Lindberg D.R."/>
            <person name="Seaver E.C."/>
            <person name="Weisblat D.A."/>
            <person name="Putnam N.H."/>
            <person name="Grigoriev I.V."/>
            <person name="Rokhsar D.S."/>
        </authorList>
    </citation>
    <scope>NUCLEOTIDE SEQUENCE</scope>
    <source>
        <strain evidence="4">I ESC-2004</strain>
    </source>
</reference>
<evidence type="ECO:0000313" key="2">
    <source>
        <dbReference type="EMBL" id="ELU06638.1"/>
    </source>
</evidence>
<dbReference type="PANTHER" id="PTHR10656">
    <property type="entry name" value="CELL FATE DETERMINING PROTEIN MAB21-RELATED"/>
    <property type="match status" value="1"/>
</dbReference>
<comment type="similarity">
    <text evidence="1">Belongs to the mab-21 family.</text>
</comment>
<accession>R7UKM4</accession>
<gene>
    <name evidence="2" type="ORF">CAPTEDRAFT_189272</name>
</gene>
<dbReference type="Gene3D" id="1.10.1410.40">
    <property type="match status" value="1"/>
</dbReference>
<name>R7UKM4_CAPTE</name>
<evidence type="ECO:0000313" key="3">
    <source>
        <dbReference type="EnsemblMetazoa" id="CapteP189272"/>
    </source>
</evidence>
<keyword evidence="4" id="KW-1185">Reference proteome</keyword>
<dbReference type="EnsemblMetazoa" id="CapteT189272">
    <property type="protein sequence ID" value="CapteP189272"/>
    <property type="gene ID" value="CapteG189272"/>
</dbReference>
<protein>
    <submittedName>
        <fullName evidence="2 3">Uncharacterized protein</fullName>
    </submittedName>
</protein>
<organism evidence="2">
    <name type="scientific">Capitella teleta</name>
    <name type="common">Polychaete worm</name>
    <dbReference type="NCBI Taxonomy" id="283909"/>
    <lineage>
        <taxon>Eukaryota</taxon>
        <taxon>Metazoa</taxon>
        <taxon>Spiralia</taxon>
        <taxon>Lophotrochozoa</taxon>
        <taxon>Annelida</taxon>
        <taxon>Polychaeta</taxon>
        <taxon>Sedentaria</taxon>
        <taxon>Scolecida</taxon>
        <taxon>Capitellidae</taxon>
        <taxon>Capitella</taxon>
    </lineage>
</organism>
<sequence>MACSTSALAFADRYCRTRDPSKVKVGTFHHMANLVLHDMAPMNLDSELDRFYKKHAKIDSRQIETMTDNYIRFKGKTYQFLREELPFRIGELVDIGSHPESLKVKSYDEFDALIPVDILESYWNFETHQSDNCLVRIVEISGDNSIPKNLKFGGHLSADLVRKSFHTALWKYADILTRERREVLVELSTHGPVITLTWTENHCRLLSINLLPSVKFGRLLVVPNRADLWIRWFTLDESQDLQNISFESRKVLMIIKALRLRHDTMGELPSYVYKVAFIHWCQKNNSVGKGISANVFSYLSYLSDALSKGKLTHLENINILTSYSAESVTSVAASIRVLVESKASLSGAISSRRIAASVREFANALFKYMIKEILCDRCLKPSLELARALLCCCYTVCKRMRKSSRPIDPELLEQLIIN</sequence>
<dbReference type="EMBL" id="AMQN01001196">
    <property type="status" value="NOT_ANNOTATED_CDS"/>
    <property type="molecule type" value="Genomic_DNA"/>
</dbReference>
<dbReference type="SMART" id="SM01265">
    <property type="entry name" value="Mab-21"/>
    <property type="match status" value="1"/>
</dbReference>
<dbReference type="AlphaFoldDB" id="R7UKM4"/>
<evidence type="ECO:0000256" key="1">
    <source>
        <dbReference type="ARBA" id="ARBA00008307"/>
    </source>
</evidence>
<dbReference type="Proteomes" id="UP000014760">
    <property type="component" value="Unassembled WGS sequence"/>
</dbReference>
<reference evidence="3" key="3">
    <citation type="submission" date="2015-06" db="UniProtKB">
        <authorList>
            <consortium name="EnsemblMetazoa"/>
        </authorList>
    </citation>
    <scope>IDENTIFICATION</scope>
</reference>
<dbReference type="HOGENOM" id="CLU_047308_1_0_1"/>
<evidence type="ECO:0000313" key="4">
    <source>
        <dbReference type="Proteomes" id="UP000014760"/>
    </source>
</evidence>
<dbReference type="InterPro" id="IPR024810">
    <property type="entry name" value="MAB21L/cGLR"/>
</dbReference>
<reference evidence="2 4" key="2">
    <citation type="journal article" date="2013" name="Nature">
        <title>Insights into bilaterian evolution from three spiralian genomes.</title>
        <authorList>
            <person name="Simakov O."/>
            <person name="Marletaz F."/>
            <person name="Cho S.J."/>
            <person name="Edsinger-Gonzales E."/>
            <person name="Havlak P."/>
            <person name="Hellsten U."/>
            <person name="Kuo D.H."/>
            <person name="Larsson T."/>
            <person name="Lv J."/>
            <person name="Arendt D."/>
            <person name="Savage R."/>
            <person name="Osoegawa K."/>
            <person name="de Jong P."/>
            <person name="Grimwood J."/>
            <person name="Chapman J.A."/>
            <person name="Shapiro H."/>
            <person name="Aerts A."/>
            <person name="Otillar R.P."/>
            <person name="Terry A.Y."/>
            <person name="Boore J.L."/>
            <person name="Grigoriev I.V."/>
            <person name="Lindberg D.R."/>
            <person name="Seaver E.C."/>
            <person name="Weisblat D.A."/>
            <person name="Putnam N.H."/>
            <person name="Rokhsar D.S."/>
        </authorList>
    </citation>
    <scope>NUCLEOTIDE SEQUENCE</scope>
    <source>
        <strain evidence="2 4">I ESC-2004</strain>
    </source>
</reference>
<proteinExistence type="inferred from homology"/>
<dbReference type="EMBL" id="KB300511">
    <property type="protein sequence ID" value="ELU06638.1"/>
    <property type="molecule type" value="Genomic_DNA"/>
</dbReference>
<dbReference type="PANTHER" id="PTHR10656:SF42">
    <property type="entry name" value="CYCLIC GMP-AMP SYNTHASE-LIKE PROTEIN-RELATED"/>
    <property type="match status" value="1"/>
</dbReference>
<dbReference type="STRING" id="283909.R7UKM4"/>
<dbReference type="Gene3D" id="3.30.460.90">
    <property type="match status" value="1"/>
</dbReference>